<name>A0A9D5HES5_9LILI</name>
<keyword evidence="2" id="KW-1185">Reference proteome</keyword>
<gene>
    <name evidence="1" type="ORF">J5N97_021536</name>
</gene>
<dbReference type="AlphaFoldDB" id="A0A9D5HES5"/>
<comment type="caution">
    <text evidence="1">The sequence shown here is derived from an EMBL/GenBank/DDBJ whole genome shotgun (WGS) entry which is preliminary data.</text>
</comment>
<evidence type="ECO:0000313" key="1">
    <source>
        <dbReference type="EMBL" id="KAJ0973577.1"/>
    </source>
</evidence>
<proteinExistence type="predicted"/>
<reference evidence="1" key="2">
    <citation type="journal article" date="2022" name="Hortic Res">
        <title>The genome of Dioscorea zingiberensis sheds light on the biosynthesis, origin and evolution of the medicinally important diosgenin saponins.</title>
        <authorList>
            <person name="Li Y."/>
            <person name="Tan C."/>
            <person name="Li Z."/>
            <person name="Guo J."/>
            <person name="Li S."/>
            <person name="Chen X."/>
            <person name="Wang C."/>
            <person name="Dai X."/>
            <person name="Yang H."/>
            <person name="Song W."/>
            <person name="Hou L."/>
            <person name="Xu J."/>
            <person name="Tong Z."/>
            <person name="Xu A."/>
            <person name="Yuan X."/>
            <person name="Wang W."/>
            <person name="Yang Q."/>
            <person name="Chen L."/>
            <person name="Sun Z."/>
            <person name="Wang K."/>
            <person name="Pan B."/>
            <person name="Chen J."/>
            <person name="Bao Y."/>
            <person name="Liu F."/>
            <person name="Qi X."/>
            <person name="Gang D.R."/>
            <person name="Wen J."/>
            <person name="Li J."/>
        </authorList>
    </citation>
    <scope>NUCLEOTIDE SEQUENCE</scope>
    <source>
        <strain evidence="1">Dzin_1.0</strain>
    </source>
</reference>
<dbReference type="EMBL" id="JAGGNH010000005">
    <property type="protein sequence ID" value="KAJ0973577.1"/>
    <property type="molecule type" value="Genomic_DNA"/>
</dbReference>
<organism evidence="1 2">
    <name type="scientific">Dioscorea zingiberensis</name>
    <dbReference type="NCBI Taxonomy" id="325984"/>
    <lineage>
        <taxon>Eukaryota</taxon>
        <taxon>Viridiplantae</taxon>
        <taxon>Streptophyta</taxon>
        <taxon>Embryophyta</taxon>
        <taxon>Tracheophyta</taxon>
        <taxon>Spermatophyta</taxon>
        <taxon>Magnoliopsida</taxon>
        <taxon>Liliopsida</taxon>
        <taxon>Dioscoreales</taxon>
        <taxon>Dioscoreaceae</taxon>
        <taxon>Dioscorea</taxon>
    </lineage>
</organism>
<evidence type="ECO:0000313" key="2">
    <source>
        <dbReference type="Proteomes" id="UP001085076"/>
    </source>
</evidence>
<accession>A0A9D5HES5</accession>
<dbReference type="Proteomes" id="UP001085076">
    <property type="component" value="Miscellaneous, Linkage group lg05"/>
</dbReference>
<sequence length="96" mass="9856">MEAIIHSGAMVDSVPSWLRLAQEKQQHCKLMGIEIGVRGGEATSSIPFEVTNNFVADIVVVLGPPEGMEKLRGIATGGAGNGVAVCDAAGAILLIA</sequence>
<reference evidence="1" key="1">
    <citation type="submission" date="2021-03" db="EMBL/GenBank/DDBJ databases">
        <authorList>
            <person name="Li Z."/>
            <person name="Yang C."/>
        </authorList>
    </citation>
    <scope>NUCLEOTIDE SEQUENCE</scope>
    <source>
        <strain evidence="1">Dzin_1.0</strain>
        <tissue evidence="1">Leaf</tissue>
    </source>
</reference>
<protein>
    <submittedName>
        <fullName evidence="1">Uncharacterized protein</fullName>
    </submittedName>
</protein>